<keyword evidence="2" id="KW-1185">Reference proteome</keyword>
<dbReference type="RefSeq" id="WP_072744243.1">
    <property type="nucleotide sequence ID" value="NZ_FQXR01000006.1"/>
</dbReference>
<gene>
    <name evidence="1" type="ORF">SAMN02745180_01578</name>
</gene>
<dbReference type="InterPro" id="IPR035205">
    <property type="entry name" value="DUF5320"/>
</dbReference>
<accession>A0A1M5XA15</accession>
<sequence length="75" mass="8388">MPGRNGTGPLGMGPLTGRGLGPCGRGYFSYRRPRLGYGRGYYSVNENTDRSFLEDEKAMLEARLKEINETLDEDK</sequence>
<dbReference type="STRING" id="1123281.SAMN02745180_01578"/>
<evidence type="ECO:0008006" key="3">
    <source>
        <dbReference type="Google" id="ProtNLM"/>
    </source>
</evidence>
<dbReference type="AlphaFoldDB" id="A0A1M5XA15"/>
<dbReference type="Proteomes" id="UP000184389">
    <property type="component" value="Unassembled WGS sequence"/>
</dbReference>
<proteinExistence type="predicted"/>
<organism evidence="1 2">
    <name type="scientific">Sporanaerobacter acetigenes DSM 13106</name>
    <dbReference type="NCBI Taxonomy" id="1123281"/>
    <lineage>
        <taxon>Bacteria</taxon>
        <taxon>Bacillati</taxon>
        <taxon>Bacillota</taxon>
        <taxon>Tissierellia</taxon>
        <taxon>Tissierellales</taxon>
        <taxon>Sporanaerobacteraceae</taxon>
        <taxon>Sporanaerobacter</taxon>
    </lineage>
</organism>
<dbReference type="Pfam" id="PF17253">
    <property type="entry name" value="DUF5320"/>
    <property type="match status" value="1"/>
</dbReference>
<dbReference type="EMBL" id="FQXR01000006">
    <property type="protein sequence ID" value="SHH96374.1"/>
    <property type="molecule type" value="Genomic_DNA"/>
</dbReference>
<name>A0A1M5XA15_9FIRM</name>
<evidence type="ECO:0000313" key="1">
    <source>
        <dbReference type="EMBL" id="SHH96374.1"/>
    </source>
</evidence>
<reference evidence="1 2" key="1">
    <citation type="submission" date="2016-11" db="EMBL/GenBank/DDBJ databases">
        <authorList>
            <person name="Jaros S."/>
            <person name="Januszkiewicz K."/>
            <person name="Wedrychowicz H."/>
        </authorList>
    </citation>
    <scope>NUCLEOTIDE SEQUENCE [LARGE SCALE GENOMIC DNA]</scope>
    <source>
        <strain evidence="1 2">DSM 13106</strain>
    </source>
</reference>
<protein>
    <recommendedName>
        <fullName evidence="3">DUF5320 domain-containing protein</fullName>
    </recommendedName>
</protein>
<evidence type="ECO:0000313" key="2">
    <source>
        <dbReference type="Proteomes" id="UP000184389"/>
    </source>
</evidence>